<proteinExistence type="inferred from homology"/>
<evidence type="ECO:0000256" key="1">
    <source>
        <dbReference type="ARBA" id="ARBA00007381"/>
    </source>
</evidence>
<protein>
    <submittedName>
        <fullName evidence="4">Uncharacterized protein</fullName>
    </submittedName>
</protein>
<dbReference type="InterPro" id="IPR013126">
    <property type="entry name" value="Hsp_70_fam"/>
</dbReference>
<dbReference type="FunFam" id="3.30.420.40:FF:000028">
    <property type="entry name" value="heat shock 70 kDa protein-like"/>
    <property type="match status" value="1"/>
</dbReference>
<keyword evidence="5" id="KW-1185">Reference proteome</keyword>
<dbReference type="GO" id="GO:0140662">
    <property type="term" value="F:ATP-dependent protein folding chaperone"/>
    <property type="evidence" value="ECO:0007669"/>
    <property type="project" value="InterPro"/>
</dbReference>
<reference evidence="4" key="2">
    <citation type="submission" date="2021-09" db="EMBL/GenBank/DDBJ databases">
        <authorList>
            <person name="Jia N."/>
            <person name="Wang J."/>
            <person name="Shi W."/>
            <person name="Du L."/>
            <person name="Sun Y."/>
            <person name="Zhan W."/>
            <person name="Jiang J."/>
            <person name="Wang Q."/>
            <person name="Zhang B."/>
            <person name="Ji P."/>
            <person name="Sakyi L.B."/>
            <person name="Cui X."/>
            <person name="Yuan T."/>
            <person name="Jiang B."/>
            <person name="Yang W."/>
            <person name="Lam T.T.-Y."/>
            <person name="Chang Q."/>
            <person name="Ding S."/>
            <person name="Wang X."/>
            <person name="Zhu J."/>
            <person name="Ruan X."/>
            <person name="Zhao L."/>
            <person name="Wei J."/>
            <person name="Que T."/>
            <person name="Du C."/>
            <person name="Cheng J."/>
            <person name="Dai P."/>
            <person name="Han X."/>
            <person name="Huang E."/>
            <person name="Gao Y."/>
            <person name="Liu J."/>
            <person name="Shao H."/>
            <person name="Ye R."/>
            <person name="Li L."/>
            <person name="Wei W."/>
            <person name="Wang X."/>
            <person name="Wang C."/>
            <person name="Huo Q."/>
            <person name="Li W."/>
            <person name="Guo W."/>
            <person name="Chen H."/>
            <person name="Chen S."/>
            <person name="Zhou L."/>
            <person name="Zhou L."/>
            <person name="Ni X."/>
            <person name="Tian J."/>
            <person name="Zhou Y."/>
            <person name="Sheng Y."/>
            <person name="Liu T."/>
            <person name="Pan Y."/>
            <person name="Xia L."/>
            <person name="Li J."/>
            <person name="Zhao F."/>
            <person name="Cao W."/>
        </authorList>
    </citation>
    <scope>NUCLEOTIDE SEQUENCE</scope>
    <source>
        <strain evidence="4">Rmic-2018</strain>
        <tissue evidence="4">Larvae</tissue>
    </source>
</reference>
<dbReference type="InterPro" id="IPR043129">
    <property type="entry name" value="ATPase_NBD"/>
</dbReference>
<keyword evidence="3" id="KW-0067">ATP-binding</keyword>
<comment type="caution">
    <text evidence="4">The sequence shown here is derived from an EMBL/GenBank/DDBJ whole genome shotgun (WGS) entry which is preliminary data.</text>
</comment>
<dbReference type="VEuPathDB" id="VectorBase:LOC119159748"/>
<dbReference type="Proteomes" id="UP000821866">
    <property type="component" value="Chromosome 3"/>
</dbReference>
<reference evidence="4" key="1">
    <citation type="journal article" date="2020" name="Cell">
        <title>Large-Scale Comparative Analyses of Tick Genomes Elucidate Their Genetic Diversity and Vector Capacities.</title>
        <authorList>
            <consortium name="Tick Genome and Microbiome Consortium (TIGMIC)"/>
            <person name="Jia N."/>
            <person name="Wang J."/>
            <person name="Shi W."/>
            <person name="Du L."/>
            <person name="Sun Y."/>
            <person name="Zhan W."/>
            <person name="Jiang J.F."/>
            <person name="Wang Q."/>
            <person name="Zhang B."/>
            <person name="Ji P."/>
            <person name="Bell-Sakyi L."/>
            <person name="Cui X.M."/>
            <person name="Yuan T.T."/>
            <person name="Jiang B.G."/>
            <person name="Yang W.F."/>
            <person name="Lam T.T."/>
            <person name="Chang Q.C."/>
            <person name="Ding S.J."/>
            <person name="Wang X.J."/>
            <person name="Zhu J.G."/>
            <person name="Ruan X.D."/>
            <person name="Zhao L."/>
            <person name="Wei J.T."/>
            <person name="Ye R.Z."/>
            <person name="Que T.C."/>
            <person name="Du C.H."/>
            <person name="Zhou Y.H."/>
            <person name="Cheng J.X."/>
            <person name="Dai P.F."/>
            <person name="Guo W.B."/>
            <person name="Han X.H."/>
            <person name="Huang E.J."/>
            <person name="Li L.F."/>
            <person name="Wei W."/>
            <person name="Gao Y.C."/>
            <person name="Liu J.Z."/>
            <person name="Shao H.Z."/>
            <person name="Wang X."/>
            <person name="Wang C.C."/>
            <person name="Yang T.C."/>
            <person name="Huo Q.B."/>
            <person name="Li W."/>
            <person name="Chen H.Y."/>
            <person name="Chen S.E."/>
            <person name="Zhou L.G."/>
            <person name="Ni X.B."/>
            <person name="Tian J.H."/>
            <person name="Sheng Y."/>
            <person name="Liu T."/>
            <person name="Pan Y.S."/>
            <person name="Xia L.Y."/>
            <person name="Li J."/>
            <person name="Zhao F."/>
            <person name="Cao W.C."/>
        </authorList>
    </citation>
    <scope>NUCLEOTIDE SEQUENCE</scope>
    <source>
        <strain evidence="4">Rmic-2018</strain>
    </source>
</reference>
<dbReference type="InterPro" id="IPR018181">
    <property type="entry name" value="Heat_shock_70_CS"/>
</dbReference>
<dbReference type="PANTHER" id="PTHR19375">
    <property type="entry name" value="HEAT SHOCK PROTEIN 70KDA"/>
    <property type="match status" value="1"/>
</dbReference>
<dbReference type="EMBL" id="JABSTU010000005">
    <property type="protein sequence ID" value="KAH8030999.1"/>
    <property type="molecule type" value="Genomic_DNA"/>
</dbReference>
<gene>
    <name evidence="4" type="ORF">HPB51_012467</name>
</gene>
<sequence length="118" mass="12868">MNPTGGSHSFTTAMAANPNEPAIGIDLGTTYSCVGIYQHGKVEIIANDQGNRTTPSYVSFAYTERLIGDSAKAQAALYPNNTVYASKRLIGRTFDDPDLQDDLKYLPFTVINEHNIPK</sequence>
<accession>A0A9J6E9L3</accession>
<dbReference type="SUPFAM" id="SSF53067">
    <property type="entry name" value="Actin-like ATPase domain"/>
    <property type="match status" value="1"/>
</dbReference>
<dbReference type="PRINTS" id="PR00301">
    <property type="entry name" value="HEATSHOCK70"/>
</dbReference>
<dbReference type="Pfam" id="PF00012">
    <property type="entry name" value="HSP70"/>
    <property type="match status" value="1"/>
</dbReference>
<name>A0A9J6E9L3_RHIMP</name>
<evidence type="ECO:0000313" key="4">
    <source>
        <dbReference type="EMBL" id="KAH8030999.1"/>
    </source>
</evidence>
<evidence type="ECO:0000256" key="2">
    <source>
        <dbReference type="ARBA" id="ARBA00022741"/>
    </source>
</evidence>
<dbReference type="FunFam" id="3.30.30.30:FF:000005">
    <property type="entry name" value="Heat shock protein ssb1"/>
    <property type="match status" value="1"/>
</dbReference>
<organism evidence="4 5">
    <name type="scientific">Rhipicephalus microplus</name>
    <name type="common">Cattle tick</name>
    <name type="synonym">Boophilus microplus</name>
    <dbReference type="NCBI Taxonomy" id="6941"/>
    <lineage>
        <taxon>Eukaryota</taxon>
        <taxon>Metazoa</taxon>
        <taxon>Ecdysozoa</taxon>
        <taxon>Arthropoda</taxon>
        <taxon>Chelicerata</taxon>
        <taxon>Arachnida</taxon>
        <taxon>Acari</taxon>
        <taxon>Parasitiformes</taxon>
        <taxon>Ixodida</taxon>
        <taxon>Ixodoidea</taxon>
        <taxon>Ixodidae</taxon>
        <taxon>Rhipicephalinae</taxon>
        <taxon>Rhipicephalus</taxon>
        <taxon>Boophilus</taxon>
    </lineage>
</organism>
<evidence type="ECO:0000256" key="3">
    <source>
        <dbReference type="ARBA" id="ARBA00022840"/>
    </source>
</evidence>
<dbReference type="GO" id="GO:0005524">
    <property type="term" value="F:ATP binding"/>
    <property type="evidence" value="ECO:0007669"/>
    <property type="project" value="UniProtKB-KW"/>
</dbReference>
<evidence type="ECO:0000313" key="5">
    <source>
        <dbReference type="Proteomes" id="UP000821866"/>
    </source>
</evidence>
<keyword evidence="2" id="KW-0547">Nucleotide-binding</keyword>
<dbReference type="Gene3D" id="3.30.420.40">
    <property type="match status" value="1"/>
</dbReference>
<comment type="similarity">
    <text evidence="1">Belongs to the heat shock protein 70 family.</text>
</comment>
<dbReference type="AlphaFoldDB" id="A0A9J6E9L3"/>
<dbReference type="PROSITE" id="PS00297">
    <property type="entry name" value="HSP70_1"/>
    <property type="match status" value="1"/>
</dbReference>